<evidence type="ECO:0000256" key="9">
    <source>
        <dbReference type="ARBA" id="ARBA00022842"/>
    </source>
</evidence>
<evidence type="ECO:0000256" key="1">
    <source>
        <dbReference type="ARBA" id="ARBA00004496"/>
    </source>
</evidence>
<reference evidence="12 13" key="1">
    <citation type="journal article" date="2017" name="ISME J.">
        <title>Potential for microbial H2 and metal transformations associated with novel bacteria and archaea in deep terrestrial subsurface sediments.</title>
        <authorList>
            <person name="Hernsdorf A.W."/>
            <person name="Amano Y."/>
            <person name="Miyakawa K."/>
            <person name="Ise K."/>
            <person name="Suzuki Y."/>
            <person name="Anantharaman K."/>
            <person name="Probst A."/>
            <person name="Burstein D."/>
            <person name="Thomas B.C."/>
            <person name="Banfield J.F."/>
        </authorList>
    </citation>
    <scope>NUCLEOTIDE SEQUENCE [LARGE SCALE GENOMIC DNA]</scope>
    <source>
        <strain evidence="12">HGW-Actinobacteria-3</strain>
    </source>
</reference>
<dbReference type="PANTHER" id="PTHR33540:SF2">
    <property type="entry name" value="TRNA THREONYLCARBAMOYLADENOSINE BIOSYNTHESIS PROTEIN TSAE"/>
    <property type="match status" value="1"/>
</dbReference>
<comment type="function">
    <text evidence="10">Required for the formation of a threonylcarbamoyl group on adenosine at position 37 (t(6)A37) in tRNAs that read codons beginning with adenine. Is involved in the transfer of the threonylcarbamoyl moiety of threonylcarbamoyl-AMP (TC-AMP) to the N6 group of A37, together with TsaD and TsaB. TsaE seems to play an indirect role in the t(6)A biosynthesis pathway, possibly in regulating the core enzymatic function of TsaD.</text>
</comment>
<name>A0A2N3G485_9ACTN</name>
<comment type="subcellular location">
    <subcellularLocation>
        <location evidence="1">Cytoplasm</location>
    </subcellularLocation>
</comment>
<evidence type="ECO:0000256" key="5">
    <source>
        <dbReference type="ARBA" id="ARBA00022694"/>
    </source>
</evidence>
<dbReference type="GO" id="GO:0002949">
    <property type="term" value="P:tRNA threonylcarbamoyladenosine modification"/>
    <property type="evidence" value="ECO:0007669"/>
    <property type="project" value="InterPro"/>
</dbReference>
<comment type="caution">
    <text evidence="12">The sequence shown here is derived from an EMBL/GenBank/DDBJ whole genome shotgun (WGS) entry which is preliminary data.</text>
</comment>
<keyword evidence="4" id="KW-0963">Cytoplasm</keyword>
<evidence type="ECO:0000256" key="3">
    <source>
        <dbReference type="ARBA" id="ARBA00019010"/>
    </source>
</evidence>
<gene>
    <name evidence="12" type="ORF">CVT63_07560</name>
</gene>
<evidence type="ECO:0000256" key="4">
    <source>
        <dbReference type="ARBA" id="ARBA00022490"/>
    </source>
</evidence>
<dbReference type="Gene3D" id="3.40.50.300">
    <property type="entry name" value="P-loop containing nucleotide triphosphate hydrolases"/>
    <property type="match status" value="1"/>
</dbReference>
<dbReference type="GO" id="GO:0046872">
    <property type="term" value="F:metal ion binding"/>
    <property type="evidence" value="ECO:0007669"/>
    <property type="project" value="UniProtKB-KW"/>
</dbReference>
<dbReference type="GO" id="GO:0016740">
    <property type="term" value="F:transferase activity"/>
    <property type="evidence" value="ECO:0007669"/>
    <property type="project" value="UniProtKB-KW"/>
</dbReference>
<dbReference type="AlphaFoldDB" id="A0A2N3G485"/>
<dbReference type="SUPFAM" id="SSF52540">
    <property type="entry name" value="P-loop containing nucleoside triphosphate hydrolases"/>
    <property type="match status" value="1"/>
</dbReference>
<keyword evidence="12" id="KW-0808">Transferase</keyword>
<dbReference type="NCBIfam" id="TIGR00150">
    <property type="entry name" value="T6A_YjeE"/>
    <property type="match status" value="1"/>
</dbReference>
<evidence type="ECO:0000313" key="13">
    <source>
        <dbReference type="Proteomes" id="UP000233654"/>
    </source>
</evidence>
<evidence type="ECO:0000256" key="6">
    <source>
        <dbReference type="ARBA" id="ARBA00022723"/>
    </source>
</evidence>
<organism evidence="12 13">
    <name type="scientific">Candidatus Anoxymicrobium japonicum</name>
    <dbReference type="NCBI Taxonomy" id="2013648"/>
    <lineage>
        <taxon>Bacteria</taxon>
        <taxon>Bacillati</taxon>
        <taxon>Actinomycetota</taxon>
        <taxon>Candidatus Geothermincolia</taxon>
        <taxon>Candidatus Geothermincolales</taxon>
        <taxon>Candidatus Anoxymicrobiaceae</taxon>
        <taxon>Candidatus Anoxymicrobium</taxon>
    </lineage>
</organism>
<dbReference type="GO" id="GO:0005737">
    <property type="term" value="C:cytoplasm"/>
    <property type="evidence" value="ECO:0007669"/>
    <property type="project" value="UniProtKB-SubCell"/>
</dbReference>
<keyword evidence="7" id="KW-0547">Nucleotide-binding</keyword>
<keyword evidence="6" id="KW-0479">Metal-binding</keyword>
<evidence type="ECO:0000256" key="10">
    <source>
        <dbReference type="ARBA" id="ARBA00024908"/>
    </source>
</evidence>
<evidence type="ECO:0000256" key="7">
    <source>
        <dbReference type="ARBA" id="ARBA00022741"/>
    </source>
</evidence>
<protein>
    <recommendedName>
        <fullName evidence="3">tRNA threonylcarbamoyladenosine biosynthesis protein TsaE</fullName>
    </recommendedName>
    <alternativeName>
        <fullName evidence="11">t(6)A37 threonylcarbamoyladenosine biosynthesis protein TsaE</fullName>
    </alternativeName>
</protein>
<keyword evidence="9" id="KW-0460">Magnesium</keyword>
<dbReference type="PANTHER" id="PTHR33540">
    <property type="entry name" value="TRNA THREONYLCARBAMOYLADENOSINE BIOSYNTHESIS PROTEIN TSAE"/>
    <property type="match status" value="1"/>
</dbReference>
<evidence type="ECO:0000256" key="11">
    <source>
        <dbReference type="ARBA" id="ARBA00032441"/>
    </source>
</evidence>
<comment type="similarity">
    <text evidence="2">Belongs to the TsaE family.</text>
</comment>
<dbReference type="EMBL" id="PHEX01000084">
    <property type="protein sequence ID" value="PKQ27525.1"/>
    <property type="molecule type" value="Genomic_DNA"/>
</dbReference>
<dbReference type="InterPro" id="IPR027417">
    <property type="entry name" value="P-loop_NTPase"/>
</dbReference>
<evidence type="ECO:0000256" key="2">
    <source>
        <dbReference type="ARBA" id="ARBA00007599"/>
    </source>
</evidence>
<dbReference type="GO" id="GO:0005524">
    <property type="term" value="F:ATP binding"/>
    <property type="evidence" value="ECO:0007669"/>
    <property type="project" value="UniProtKB-KW"/>
</dbReference>
<accession>A0A2N3G485</accession>
<keyword evidence="8" id="KW-0067">ATP-binding</keyword>
<evidence type="ECO:0000313" key="12">
    <source>
        <dbReference type="EMBL" id="PKQ27525.1"/>
    </source>
</evidence>
<proteinExistence type="inferred from homology"/>
<dbReference type="InterPro" id="IPR003442">
    <property type="entry name" value="T6A_TsaE"/>
</dbReference>
<evidence type="ECO:0000256" key="8">
    <source>
        <dbReference type="ARBA" id="ARBA00022840"/>
    </source>
</evidence>
<keyword evidence="5" id="KW-0819">tRNA processing</keyword>
<sequence length="162" mass="17627">MSANGMVLTLKTLSEEQSAEVGAFLGGILEPGDVLCLEGGLGVGKTAFVRGLARGKGYKGFVTSPTFTIINQYPEIGLCHVDAYRLTCARELLEVGIEEFLCGEWVCAVEWAARVRGALPDRALEVRLTFGAGEDERLLEIAAAAGWDGRWRDIEERLCRYA</sequence>
<dbReference type="Proteomes" id="UP000233654">
    <property type="component" value="Unassembled WGS sequence"/>
</dbReference>
<dbReference type="Pfam" id="PF02367">
    <property type="entry name" value="TsaE"/>
    <property type="match status" value="1"/>
</dbReference>